<evidence type="ECO:0000256" key="1">
    <source>
        <dbReference type="SAM" id="MobiDB-lite"/>
    </source>
</evidence>
<comment type="caution">
    <text evidence="3">The sequence shown here is derived from an EMBL/GenBank/DDBJ whole genome shotgun (WGS) entry which is preliminary data.</text>
</comment>
<organism evidence="3 4">
    <name type="scientific">Thalictrum thalictroides</name>
    <name type="common">Rue-anemone</name>
    <name type="synonym">Anemone thalictroides</name>
    <dbReference type="NCBI Taxonomy" id="46969"/>
    <lineage>
        <taxon>Eukaryota</taxon>
        <taxon>Viridiplantae</taxon>
        <taxon>Streptophyta</taxon>
        <taxon>Embryophyta</taxon>
        <taxon>Tracheophyta</taxon>
        <taxon>Spermatophyta</taxon>
        <taxon>Magnoliopsida</taxon>
        <taxon>Ranunculales</taxon>
        <taxon>Ranunculaceae</taxon>
        <taxon>Thalictroideae</taxon>
        <taxon>Thalictrum</taxon>
    </lineage>
</organism>
<feature type="compositionally biased region" description="Polar residues" evidence="1">
    <location>
        <begin position="280"/>
        <end position="289"/>
    </location>
</feature>
<accession>A0A7J6W7M9</accession>
<feature type="region of interest" description="Disordered" evidence="1">
    <location>
        <begin position="280"/>
        <end position="397"/>
    </location>
</feature>
<name>A0A7J6W7M9_THATH</name>
<keyword evidence="2" id="KW-0812">Transmembrane</keyword>
<dbReference type="PANTHER" id="PTHR34962:SF3">
    <property type="entry name" value="ABC SUBFAMILY C PROTEIN"/>
    <property type="match status" value="1"/>
</dbReference>
<dbReference type="OrthoDB" id="1894577at2759"/>
<gene>
    <name evidence="3" type="ORF">FRX31_017883</name>
</gene>
<dbReference type="InterPro" id="IPR021503">
    <property type="entry name" value="DUF3110"/>
</dbReference>
<evidence type="ECO:0000313" key="4">
    <source>
        <dbReference type="Proteomes" id="UP000554482"/>
    </source>
</evidence>
<proteinExistence type="predicted"/>
<dbReference type="Proteomes" id="UP000554482">
    <property type="component" value="Unassembled WGS sequence"/>
</dbReference>
<keyword evidence="2" id="KW-1133">Transmembrane helix</keyword>
<dbReference type="PANTHER" id="PTHR34962">
    <property type="entry name" value="EMBRYO DEFECTIVE 1703-RELATED"/>
    <property type="match status" value="1"/>
</dbReference>
<evidence type="ECO:0000313" key="3">
    <source>
        <dbReference type="EMBL" id="KAF5192530.1"/>
    </source>
</evidence>
<dbReference type="Pfam" id="PF11360">
    <property type="entry name" value="DUF3110"/>
    <property type="match status" value="1"/>
</dbReference>
<sequence length="534" mass="59283">MTPHCTAMALAHCALSFCFPSSSHNLIISRRTIRASLSSTSHSKSTKRKNHLRSKLLKTLTKPYPITPFNPHHTPNETLELLEEQELKNISTEGFDELGSLVEEEEVNDEQTELTLQNVQVAAFPEVESGLTTRSVVELVFYVVGLFVVQTIITVWVLRSGDVDKKSGNEEEEAESGVGMLNGKKKEGFWFSGNSDVGSDSVVYGYDPHLEKKIVEIRAMAREVREVEANKLSNFSDVIEVDGEPVVTEAKSSIQKEVDVNLSKLDKRLCSLREKSPTLKVSNLNNSNGGEVDPLNGVSRDSSPDKVDRPNTTVDNALEKSTSKLGEKEEEKDSSAMASAQKNGKNSKKEGKSLRRVQKTKTDKTKPRSGLKSSDESVQPEDSSKLKTSSSSVLTRHVEHKQMVNKCEDKRGSVDNDKWWLSLPYALAILLRRSSESEGPGGLYSLKMDDGCPSYIVAFEDQRDASNFCYILDTFFEELGDLNADVVPLSIKELKDEVESSTRNVIVIRKGELCLYAGQPLADVEMTLRSLVRK</sequence>
<dbReference type="AlphaFoldDB" id="A0A7J6W7M9"/>
<evidence type="ECO:0000256" key="2">
    <source>
        <dbReference type="SAM" id="Phobius"/>
    </source>
</evidence>
<feature type="transmembrane region" description="Helical" evidence="2">
    <location>
        <begin position="139"/>
        <end position="158"/>
    </location>
</feature>
<feature type="compositionally biased region" description="Low complexity" evidence="1">
    <location>
        <begin position="386"/>
        <end position="395"/>
    </location>
</feature>
<reference evidence="3 4" key="1">
    <citation type="submission" date="2020-06" db="EMBL/GenBank/DDBJ databases">
        <title>Transcriptomic and genomic resources for Thalictrum thalictroides and T. hernandezii: Facilitating candidate gene discovery in an emerging model plant lineage.</title>
        <authorList>
            <person name="Arias T."/>
            <person name="Riano-Pachon D.M."/>
            <person name="Di Stilio V.S."/>
        </authorList>
    </citation>
    <scope>NUCLEOTIDE SEQUENCE [LARGE SCALE GENOMIC DNA]</scope>
    <source>
        <strain evidence="4">cv. WT478/WT964</strain>
        <tissue evidence="3">Leaves</tissue>
    </source>
</reference>
<feature type="compositionally biased region" description="Basic and acidic residues" evidence="1">
    <location>
        <begin position="317"/>
        <end position="334"/>
    </location>
</feature>
<dbReference type="EMBL" id="JABWDY010021212">
    <property type="protein sequence ID" value="KAF5192530.1"/>
    <property type="molecule type" value="Genomic_DNA"/>
</dbReference>
<protein>
    <submittedName>
        <fullName evidence="3">Abc subfamily c protein</fullName>
    </submittedName>
</protein>
<keyword evidence="4" id="KW-1185">Reference proteome</keyword>
<keyword evidence="2" id="KW-0472">Membrane</keyword>